<dbReference type="AlphaFoldDB" id="A0A103XQJ5"/>
<dbReference type="STRING" id="59895.A0A103XQJ5"/>
<dbReference type="PANTHER" id="PTHR47251:SF1">
    <property type="entry name" value="FINGER DOMAIN PROTEIN, PUTATIVE (AFU_ORTHOLOGUE AFUA_3G04180)-RELATED"/>
    <property type="match status" value="1"/>
</dbReference>
<feature type="region of interest" description="Disordered" evidence="1">
    <location>
        <begin position="1"/>
        <end position="52"/>
    </location>
</feature>
<dbReference type="Gramene" id="KVH95043">
    <property type="protein sequence ID" value="KVH95043"/>
    <property type="gene ID" value="Ccrd_002890"/>
</dbReference>
<comment type="caution">
    <text evidence="2">The sequence shown here is derived from an EMBL/GenBank/DDBJ whole genome shotgun (WGS) entry which is preliminary data.</text>
</comment>
<evidence type="ECO:0000256" key="1">
    <source>
        <dbReference type="SAM" id="MobiDB-lite"/>
    </source>
</evidence>
<accession>A0A103XQJ5</accession>
<feature type="compositionally biased region" description="Basic and acidic residues" evidence="1">
    <location>
        <begin position="1"/>
        <end position="26"/>
    </location>
</feature>
<dbReference type="EMBL" id="LEKV01004421">
    <property type="protein sequence ID" value="KVH95043.1"/>
    <property type="molecule type" value="Genomic_DNA"/>
</dbReference>
<reference evidence="2 3" key="1">
    <citation type="journal article" date="2016" name="Sci. Rep.">
        <title>The genome sequence of the outbreeding globe artichoke constructed de novo incorporating a phase-aware low-pass sequencing strategy of F1 progeny.</title>
        <authorList>
            <person name="Scaglione D."/>
            <person name="Reyes-Chin-Wo S."/>
            <person name="Acquadro A."/>
            <person name="Froenicke L."/>
            <person name="Portis E."/>
            <person name="Beitel C."/>
            <person name="Tirone M."/>
            <person name="Mauro R."/>
            <person name="Lo Monaco A."/>
            <person name="Mauromicale G."/>
            <person name="Faccioli P."/>
            <person name="Cattivelli L."/>
            <person name="Rieseberg L."/>
            <person name="Michelmore R."/>
            <person name="Lanteri S."/>
        </authorList>
    </citation>
    <scope>NUCLEOTIDE SEQUENCE [LARGE SCALE GENOMIC DNA]</scope>
    <source>
        <strain evidence="2">2C</strain>
    </source>
</reference>
<gene>
    <name evidence="2" type="ORF">Ccrd_002890</name>
</gene>
<evidence type="ECO:0000313" key="3">
    <source>
        <dbReference type="Proteomes" id="UP000243975"/>
    </source>
</evidence>
<name>A0A103XQJ5_CYNCS</name>
<protein>
    <submittedName>
        <fullName evidence="2">Uncharacterized protein</fullName>
    </submittedName>
</protein>
<proteinExistence type="predicted"/>
<evidence type="ECO:0000313" key="2">
    <source>
        <dbReference type="EMBL" id="KVH95043.1"/>
    </source>
</evidence>
<dbReference type="PANTHER" id="PTHR47251">
    <property type="entry name" value="FINGER DOMAIN PROTEIN, PUTATIVE (AFU_ORTHOLOGUE AFUA_3G04180)-RELATED"/>
    <property type="match status" value="1"/>
</dbReference>
<dbReference type="OMA" id="QMVDAHE"/>
<dbReference type="Proteomes" id="UP000243975">
    <property type="component" value="Unassembled WGS sequence"/>
</dbReference>
<organism evidence="2 3">
    <name type="scientific">Cynara cardunculus var. scolymus</name>
    <name type="common">Globe artichoke</name>
    <name type="synonym">Cynara scolymus</name>
    <dbReference type="NCBI Taxonomy" id="59895"/>
    <lineage>
        <taxon>Eukaryota</taxon>
        <taxon>Viridiplantae</taxon>
        <taxon>Streptophyta</taxon>
        <taxon>Embryophyta</taxon>
        <taxon>Tracheophyta</taxon>
        <taxon>Spermatophyta</taxon>
        <taxon>Magnoliopsida</taxon>
        <taxon>eudicotyledons</taxon>
        <taxon>Gunneridae</taxon>
        <taxon>Pentapetalae</taxon>
        <taxon>asterids</taxon>
        <taxon>campanulids</taxon>
        <taxon>Asterales</taxon>
        <taxon>Asteraceae</taxon>
        <taxon>Carduoideae</taxon>
        <taxon>Cardueae</taxon>
        <taxon>Carduinae</taxon>
        <taxon>Cynara</taxon>
    </lineage>
</organism>
<sequence length="101" mass="11824">MREMHGTSSRDDKQKREQLRQEREMAKFAQMVDAHEQQQQQQQEDESGKTNHLVKNATVLADQDQRKALKFGFSYKVGASKVLTVFEHVTNSMKKKPKKYI</sequence>
<keyword evidence="3" id="KW-1185">Reference proteome</keyword>